<keyword evidence="6" id="KW-1015">Disulfide bond</keyword>
<keyword evidence="3" id="KW-0336">GPI-anchor</keyword>
<organism evidence="13 14">
    <name type="scientific">Tagetes erecta</name>
    <name type="common">African marigold</name>
    <dbReference type="NCBI Taxonomy" id="13708"/>
    <lineage>
        <taxon>Eukaryota</taxon>
        <taxon>Viridiplantae</taxon>
        <taxon>Streptophyta</taxon>
        <taxon>Embryophyta</taxon>
        <taxon>Tracheophyta</taxon>
        <taxon>Spermatophyta</taxon>
        <taxon>Magnoliopsida</taxon>
        <taxon>eudicotyledons</taxon>
        <taxon>Gunneridae</taxon>
        <taxon>Pentapetalae</taxon>
        <taxon>asterids</taxon>
        <taxon>campanulids</taxon>
        <taxon>Asterales</taxon>
        <taxon>Asteraceae</taxon>
        <taxon>Asteroideae</taxon>
        <taxon>Heliantheae alliance</taxon>
        <taxon>Tageteae</taxon>
        <taxon>Tagetes</taxon>
    </lineage>
</organism>
<dbReference type="PANTHER" id="PTHR31044">
    <property type="entry name" value="BETA-1,3 GLUCANASE"/>
    <property type="match status" value="1"/>
</dbReference>
<comment type="subcellular location">
    <subcellularLocation>
        <location evidence="1">Cell membrane</location>
        <topology evidence="1">Lipid-anchor</topology>
        <topology evidence="1">GPI-anchor</topology>
    </subcellularLocation>
</comment>
<evidence type="ECO:0000256" key="5">
    <source>
        <dbReference type="ARBA" id="ARBA00023136"/>
    </source>
</evidence>
<evidence type="ECO:0000256" key="11">
    <source>
        <dbReference type="SAM" id="SignalP"/>
    </source>
</evidence>
<keyword evidence="8" id="KW-0449">Lipoprotein</keyword>
<dbReference type="InterPro" id="IPR044788">
    <property type="entry name" value="X8_dom_prot"/>
</dbReference>
<dbReference type="GO" id="GO:0098552">
    <property type="term" value="C:side of membrane"/>
    <property type="evidence" value="ECO:0007669"/>
    <property type="project" value="UniProtKB-KW"/>
</dbReference>
<evidence type="ECO:0000313" key="13">
    <source>
        <dbReference type="EMBL" id="KAK1411162.1"/>
    </source>
</evidence>
<evidence type="ECO:0000256" key="10">
    <source>
        <dbReference type="SAM" id="Phobius"/>
    </source>
</evidence>
<keyword evidence="10" id="KW-0812">Transmembrane</keyword>
<feature type="signal peptide" evidence="11">
    <location>
        <begin position="1"/>
        <end position="24"/>
    </location>
</feature>
<dbReference type="Pfam" id="PF07983">
    <property type="entry name" value="X8"/>
    <property type="match status" value="1"/>
</dbReference>
<accession>A0AAD8JYS8</accession>
<dbReference type="GO" id="GO:0005886">
    <property type="term" value="C:plasma membrane"/>
    <property type="evidence" value="ECO:0007669"/>
    <property type="project" value="UniProtKB-SubCell"/>
</dbReference>
<dbReference type="InterPro" id="IPR012946">
    <property type="entry name" value="X8"/>
</dbReference>
<feature type="chain" id="PRO_5042077477" description="X8 domain-containing protein" evidence="11">
    <location>
        <begin position="25"/>
        <end position="206"/>
    </location>
</feature>
<name>A0AAD8JYS8_TARER</name>
<feature type="transmembrane region" description="Helical" evidence="10">
    <location>
        <begin position="183"/>
        <end position="204"/>
    </location>
</feature>
<evidence type="ECO:0000256" key="7">
    <source>
        <dbReference type="ARBA" id="ARBA00023180"/>
    </source>
</evidence>
<reference evidence="13" key="1">
    <citation type="journal article" date="2023" name="bioRxiv">
        <title>Improved chromosome-level genome assembly for marigold (Tagetes erecta).</title>
        <authorList>
            <person name="Jiang F."/>
            <person name="Yuan L."/>
            <person name="Wang S."/>
            <person name="Wang H."/>
            <person name="Xu D."/>
            <person name="Wang A."/>
            <person name="Fan W."/>
        </authorList>
    </citation>
    <scope>NUCLEOTIDE SEQUENCE</scope>
    <source>
        <strain evidence="13">WSJ</strain>
        <tissue evidence="13">Leaf</tissue>
    </source>
</reference>
<evidence type="ECO:0000256" key="3">
    <source>
        <dbReference type="ARBA" id="ARBA00022622"/>
    </source>
</evidence>
<keyword evidence="5 10" id="KW-0472">Membrane</keyword>
<dbReference type="AlphaFoldDB" id="A0AAD8JYS8"/>
<evidence type="ECO:0000256" key="6">
    <source>
        <dbReference type="ARBA" id="ARBA00023157"/>
    </source>
</evidence>
<keyword evidence="4 11" id="KW-0732">Signal</keyword>
<dbReference type="EMBL" id="JAUHHV010000010">
    <property type="protein sequence ID" value="KAK1411162.1"/>
    <property type="molecule type" value="Genomic_DNA"/>
</dbReference>
<dbReference type="SMART" id="SM00768">
    <property type="entry name" value="X8"/>
    <property type="match status" value="1"/>
</dbReference>
<evidence type="ECO:0000256" key="8">
    <source>
        <dbReference type="ARBA" id="ARBA00023288"/>
    </source>
</evidence>
<sequence length="206" mass="21457">MTTFPNVATTTLFFLFLHLQLTTPTPTSTWCVARTDATPDALQAALDFACGAGADCEPLQQTGQCFLPNTVQAHASYAFNSYYMHLSMDPAACDFAGTATLAKTDPSYGSCVYPASPSTAGVIKNPPLDATLPPPQNGAPLVGSEGALTPPQDMGGNAPNGTGGAYTPTGMAPVLDDSSSSEAFSVFLISRLLFMGMIFVVLFLKV</sequence>
<evidence type="ECO:0000256" key="2">
    <source>
        <dbReference type="ARBA" id="ARBA00022475"/>
    </source>
</evidence>
<proteinExistence type="predicted"/>
<gene>
    <name evidence="13" type="ORF">QVD17_37707</name>
</gene>
<keyword evidence="2" id="KW-1003">Cell membrane</keyword>
<dbReference type="PANTHER" id="PTHR31044:SF47">
    <property type="entry name" value="CARBOHYDRATE-BINDING X8 DOMAIN SUPERFAMILY PROTEIN"/>
    <property type="match status" value="1"/>
</dbReference>
<keyword evidence="14" id="KW-1185">Reference proteome</keyword>
<evidence type="ECO:0000259" key="12">
    <source>
        <dbReference type="SMART" id="SM00768"/>
    </source>
</evidence>
<evidence type="ECO:0000313" key="14">
    <source>
        <dbReference type="Proteomes" id="UP001229421"/>
    </source>
</evidence>
<feature type="domain" description="X8" evidence="12">
    <location>
        <begin position="29"/>
        <end position="113"/>
    </location>
</feature>
<protein>
    <recommendedName>
        <fullName evidence="12">X8 domain-containing protein</fullName>
    </recommendedName>
</protein>
<dbReference type="Proteomes" id="UP001229421">
    <property type="component" value="Unassembled WGS sequence"/>
</dbReference>
<dbReference type="FunFam" id="1.20.58.1040:FF:000001">
    <property type="entry name" value="Glucan endo-1,3-beta-glucosidase 4"/>
    <property type="match status" value="1"/>
</dbReference>
<evidence type="ECO:0000256" key="9">
    <source>
        <dbReference type="SAM" id="MobiDB-lite"/>
    </source>
</evidence>
<dbReference type="Gene3D" id="1.20.58.1040">
    <property type="match status" value="1"/>
</dbReference>
<evidence type="ECO:0000256" key="4">
    <source>
        <dbReference type="ARBA" id="ARBA00022729"/>
    </source>
</evidence>
<comment type="caution">
    <text evidence="13">The sequence shown here is derived from an EMBL/GenBank/DDBJ whole genome shotgun (WGS) entry which is preliminary data.</text>
</comment>
<keyword evidence="7" id="KW-0325">Glycoprotein</keyword>
<keyword evidence="10" id="KW-1133">Transmembrane helix</keyword>
<feature type="region of interest" description="Disordered" evidence="9">
    <location>
        <begin position="129"/>
        <end position="165"/>
    </location>
</feature>
<evidence type="ECO:0000256" key="1">
    <source>
        <dbReference type="ARBA" id="ARBA00004609"/>
    </source>
</evidence>
<dbReference type="GO" id="GO:0009506">
    <property type="term" value="C:plasmodesma"/>
    <property type="evidence" value="ECO:0007669"/>
    <property type="project" value="UniProtKB-ARBA"/>
</dbReference>